<dbReference type="Proteomes" id="UP001500266">
    <property type="component" value="Unassembled WGS sequence"/>
</dbReference>
<comment type="caution">
    <text evidence="2">The sequence shown here is derived from an EMBL/GenBank/DDBJ whole genome shotgun (WGS) entry which is preliminary data.</text>
</comment>
<keyword evidence="3" id="KW-1185">Reference proteome</keyword>
<evidence type="ECO:0000313" key="3">
    <source>
        <dbReference type="Proteomes" id="UP001500266"/>
    </source>
</evidence>
<reference evidence="3" key="1">
    <citation type="journal article" date="2019" name="Int. J. Syst. Evol. Microbiol.">
        <title>The Global Catalogue of Microorganisms (GCM) 10K type strain sequencing project: providing services to taxonomists for standard genome sequencing and annotation.</title>
        <authorList>
            <consortium name="The Broad Institute Genomics Platform"/>
            <consortium name="The Broad Institute Genome Sequencing Center for Infectious Disease"/>
            <person name="Wu L."/>
            <person name="Ma J."/>
        </authorList>
    </citation>
    <scope>NUCLEOTIDE SEQUENCE [LARGE SCALE GENOMIC DNA]</scope>
    <source>
        <strain evidence="3">JCM 17316</strain>
    </source>
</reference>
<feature type="region of interest" description="Disordered" evidence="1">
    <location>
        <begin position="41"/>
        <end position="108"/>
    </location>
</feature>
<sequence length="146" mass="15605">MLALRRAHRIGPLRLAARTGLAPSTAHRILVRHRLPPLAACDRGHRRTHPPLASTNAPATWSTSTSRNPAAPPGRRPGTDASGHAAGRVDRHRDGGGHLYPHTALDDHSRPAACTESMADESAATCAGFPVRATQQQDHWCATCAR</sequence>
<accession>A0ABP6ULP9</accession>
<gene>
    <name evidence="2" type="ORF">GCM10022416_62100</name>
</gene>
<evidence type="ECO:0000256" key="1">
    <source>
        <dbReference type="SAM" id="MobiDB-lite"/>
    </source>
</evidence>
<proteinExistence type="predicted"/>
<feature type="compositionally biased region" description="Polar residues" evidence="1">
    <location>
        <begin position="53"/>
        <end position="68"/>
    </location>
</feature>
<evidence type="ECO:0000313" key="2">
    <source>
        <dbReference type="EMBL" id="GAA3508232.1"/>
    </source>
</evidence>
<dbReference type="EMBL" id="BAABDO010000191">
    <property type="protein sequence ID" value="GAA3508232.1"/>
    <property type="molecule type" value="Genomic_DNA"/>
</dbReference>
<evidence type="ECO:0008006" key="4">
    <source>
        <dbReference type="Google" id="ProtNLM"/>
    </source>
</evidence>
<feature type="compositionally biased region" description="Basic and acidic residues" evidence="1">
    <location>
        <begin position="87"/>
        <end position="96"/>
    </location>
</feature>
<protein>
    <recommendedName>
        <fullName evidence="4">Helix-turn-helix domain-containing protein</fullName>
    </recommendedName>
</protein>
<name>A0ABP6ULP9_9ACTN</name>
<organism evidence="2 3">
    <name type="scientific">Actinomadura keratinilytica</name>
    <dbReference type="NCBI Taxonomy" id="547461"/>
    <lineage>
        <taxon>Bacteria</taxon>
        <taxon>Bacillati</taxon>
        <taxon>Actinomycetota</taxon>
        <taxon>Actinomycetes</taxon>
        <taxon>Streptosporangiales</taxon>
        <taxon>Thermomonosporaceae</taxon>
        <taxon>Actinomadura</taxon>
    </lineage>
</organism>